<feature type="compositionally biased region" description="Low complexity" evidence="2">
    <location>
        <begin position="2390"/>
        <end position="2407"/>
    </location>
</feature>
<protein>
    <recommendedName>
        <fullName evidence="3">EF-hand domain-containing protein</fullName>
    </recommendedName>
</protein>
<organism evidence="4 5">
    <name type="scientific">Pythium oligandrum</name>
    <name type="common">Mycoparasitic fungus</name>
    <dbReference type="NCBI Taxonomy" id="41045"/>
    <lineage>
        <taxon>Eukaryota</taxon>
        <taxon>Sar</taxon>
        <taxon>Stramenopiles</taxon>
        <taxon>Oomycota</taxon>
        <taxon>Peronosporomycetes</taxon>
        <taxon>Pythiales</taxon>
        <taxon>Pythiaceae</taxon>
        <taxon>Pythium</taxon>
    </lineage>
</organism>
<feature type="domain" description="EF-hand" evidence="3">
    <location>
        <begin position="1780"/>
        <end position="1815"/>
    </location>
</feature>
<feature type="compositionally biased region" description="Basic and acidic residues" evidence="2">
    <location>
        <begin position="2046"/>
        <end position="2078"/>
    </location>
</feature>
<feature type="compositionally biased region" description="Low complexity" evidence="2">
    <location>
        <begin position="2170"/>
        <end position="2234"/>
    </location>
</feature>
<sequence length="3075" mass="338928">MASSEESASQSEGSHDSNSGSNASGSPSEASSSTSENADSAASLSRRQRNRERRPRRHGRRRDYKGKHQHKRHLALKIKGSASESSSWAHRERQFEKFRSEFLVLPVPEGVVRVDKARGYCLHLLSTIYWVLPDAILKATGLHKGLAQGGDQENDDDDDEDDVLITLGVHVSLFHSTSKRFFGNTWVSPEICPSTFQIQPRRDEATKTVRYVVDSVPLNLRAYFLSEILDPNCVGIVELVAYRKDPDSKATVASAGCGWTILPLFSQSKGSSTPSAPAMGASGESVSVFTGSPRILWELSSSADWQTLAKHDQCKLYYQLQLYEPLLSLGTGGFLRKNEVVSALDVVPGLKHGNLASIDAGTNPKLLLLRDIGNNSHSSGEDSEKDGDDDRLHYADALASFVRMASLVPKTINFDESFTLNVVATRAFVHLRDEVESNLIGRLKISRKTLHQGATSIDGHISARVLKLALHNGRCFRTRQHSVPLKVEQQGDDTLRCVSNLTRLKGFVFHPYMAIVATLQFTVHFRLTWPPKLKQQALEATPKRVLPEDDVVVVTMGTRVVVPSDGKKLFLHDKVHPATLADGSDPAQPVLHVDLLAGAPCRPYTDQVLYIPPDHIGMQLNRMKESFAFVDLCLMVDGEAGAKEPEPATKEKESNDDPKEDPAPRAANDWAKKILEKADANSVLAQTLNALATTKVPLASKGSPVKPPPPAPPSPVKQAPSPVKPPKTVINVRDLPRETAPAIAPVDSKATELSRASKTLLMRHGYMDAHDTTVSRQPSSPSKQAQLVKAGARVAIPKTLKAEMDDIYQAHEIRFHFAAFRTIPSNKPVDSPFVPPRRMYFTFQFFRFPPTRTETVRLSDAFEPGTSSATSGKNGKTFLLMREEASNKPSLAIQFDVDTTLSQDPLGPQTFAKYMLERQLYVDVWDAESLFLLGTFAIPLHELLRQGSGVKKFQGEVEVYEAVSSGMMTEPLANTSDETSGTISALVTDVNELLAPTKQRAIGKMQFLTSNYGLKGRFRVPEVPVGDGEKAPAASIPSHKSKHRVRARPLVDTNTELYRMLTQDGFYGEQKKSKKEQNGGVARRHESRGASDATSLTSREIDILCELYRATSANTPHTTRIACDLQGKRGLTALLSLQQPQITLEKPQPVGTTAPLPTSTTTSTNSQQTVPSQATLVNSERLKRVLAIAMSHALDIERAFALFDDNKDGYLSSDELVRAMRSLGDVFADVSDAELREILRVMDSDNDGKVTYKEFLAFVTQKSGQEDPVVAWRAHLQRVITRALDKGIQVHHVFQQLDTSKDGKLSYDEFLNALQLLGVSKEQQSVSQEVMTALLKQLDYDQDGTISYEEFLTSLGISIEKNVQQVTKATKEDMKTAIRDVFARLAAQGIDLEDLFEHFDHDRSGTLEMHEVVSALKQCLQMDAGHGKSLLQSLEEDALRDLVKETNANGDDVVDYREFLRLCGVNTPRDRPGQELKIRHQTERKLTKLLLRATNAGLSFREIFQQFDGNADGVLTVSEFEATLKKLFETAKQPKASLTGDDMAWIVQRFDQNGDGNVSFKEFQSFGKGLVATRAKLTAVFQSKVPQLRAHDGEMLSLSQWNLLCKEKLKLAQKAKATEVLSWLEELDLVDEKQRVNIHELIEMVSKPPPAAKPANKPITKPKDDVKSRLQVLLAKATAQGVDITSSFAHFDTNGDGDITPTEFQSALLALGCFDDVDETAIRTLVKDLDVDGSEKISLAEFQQLIPQSKSQTSKNEASQPSNRQDLLKRLTSLLEAAVARGLNVSDCFQHFDKNGDGKITRTEFTQAMKELGIHQDASGSEEDTAQLLNEVMDILDDDKSGEISLEEFRRILPASLSASQVTGNETTEQKEEPKKKPSPREIEKKTDNKATVIERLRQLLQSAQAHGVDVAQSFAHFDQDGDGSITREEFVSAMKALAGFENVTESEVLVVVETLDSNASGSISLDEFKAFLTSKKVETSSEKESASVEPTDPAGAGADVKQEEKASNDEKNPMRAKTDDNTDASKKDEGEHTQGTTDSKPPITKGEDESPTEDKTETNGEQKDKGKADATSKEKSENAQVETEPPANEADKEPPVGKKEKETTAETAEASITTPPAATAMGGTAVSTDAKAGPETNMKKPPTTRASSFGAARSKPPSFATRGRSNTDSAAVAEEASKAEAPASASTASSEPVPTTGKPPVASRRPSLAAARAAGRAVVGKKPESTSSEPETSLKATPRGLVQLHALLQKALMSGLNVQQSFNHFDKDQNGILTFEEFAGGLKELGDAFKQLSDDEIQTMAQALDQNKQGTISVQDLMTFIESPPPKVTAAAAPQTAPAVKEAEKDETAKKPEEAAPGSKPQPGVAKRRPSGAPPSFATRTKANAASKAATDTVATPRAAPTVAAASRKSGVKTDDKPTTTAPISTASSAPVAVPPLAIPEASVSLPSSQYDCSYEFSSDPEIRSVEVKLRRAVLDAYSRGVLPMRLLHRFIESRSAKSTKKQPESAKSAELLRVEFLQFLMELGFSLLSDAAASDDGDDSVSFARVHDPLYARQLERLARYKHHVKDESRAHKSLVHAVNTSQRKHKPDNQVANRTQQSSVTRFVEQKSHMLRVLSYYRDGHKKSLVYSLLRDQVTTPIALFPTFASLVFLEGSFRNPYPHVERFRLEWLTPQTMTRVEAALVTDSDEWRFYRRHLPLTYGAIGTGDAENVENEMLDQQNEVVLEANDRIPVPMRVRWLHPTTVTSTSKSSTTQLFLAVKSCSHGHTVALFQLQLQPQPFVCSRVLRFSHPANSVWRWSVQCPSNRFLVCMDPSVAMETTESDGNNRSVTLTTLKCRVGAYPSLEEFYVVLYADEYYALIDEIWQIRIQSTLRLDVHTLLGQSIRSELVIKGTGHAVRHVRCFTTWHHTNHVAFRPSQLFQLQPDAYNRIEWRFCAAELPAPCISRVLVHLVDMETRELLGSWTLFISLARPTITKSYELQLPRQQVAQKKIAYTNPWDQPQTIVLRSSMPTVLRPRDAVLQIPPTGQVFLRLVFPVQSPSDELPPREVLLFINDQQTEQSEECLRFHVKYTA</sequence>
<feature type="domain" description="EF-hand" evidence="3">
    <location>
        <begin position="1538"/>
        <end position="1573"/>
    </location>
</feature>
<dbReference type="InterPro" id="IPR002048">
    <property type="entry name" value="EF_hand_dom"/>
</dbReference>
<dbReference type="OrthoDB" id="313446at2759"/>
<feature type="domain" description="EF-hand" evidence="3">
    <location>
        <begin position="1495"/>
        <end position="1530"/>
    </location>
</feature>
<reference evidence="4" key="1">
    <citation type="submission" date="2019-03" db="EMBL/GenBank/DDBJ databases">
        <title>Long read genome sequence of the mycoparasitic Pythium oligandrum ATCC 38472 isolated from sugarbeet rhizosphere.</title>
        <authorList>
            <person name="Gaulin E."/>
        </authorList>
    </citation>
    <scope>NUCLEOTIDE SEQUENCE</scope>
    <source>
        <strain evidence="4">ATCC 38472_TT</strain>
    </source>
</reference>
<dbReference type="PROSITE" id="PS00303">
    <property type="entry name" value="S100_CABP"/>
    <property type="match status" value="1"/>
</dbReference>
<dbReference type="PROSITE" id="PS00018">
    <property type="entry name" value="EF_HAND_1"/>
    <property type="match status" value="13"/>
</dbReference>
<feature type="compositionally biased region" description="Polar residues" evidence="2">
    <location>
        <begin position="2593"/>
        <end position="2602"/>
    </location>
</feature>
<proteinExistence type="predicted"/>
<evidence type="ECO:0000313" key="5">
    <source>
        <dbReference type="Proteomes" id="UP000794436"/>
    </source>
</evidence>
<evidence type="ECO:0000313" key="4">
    <source>
        <dbReference type="EMBL" id="TMW59604.1"/>
    </source>
</evidence>
<feature type="region of interest" description="Disordered" evidence="2">
    <location>
        <begin position="1978"/>
        <end position="2238"/>
    </location>
</feature>
<feature type="domain" description="EF-hand" evidence="3">
    <location>
        <begin position="1230"/>
        <end position="1265"/>
    </location>
</feature>
<dbReference type="Proteomes" id="UP000794436">
    <property type="component" value="Unassembled WGS sequence"/>
</dbReference>
<feature type="region of interest" description="Disordered" evidence="2">
    <location>
        <begin position="2328"/>
        <end position="2429"/>
    </location>
</feature>
<feature type="compositionally biased region" description="Low complexity" evidence="2">
    <location>
        <begin position="2329"/>
        <end position="2341"/>
    </location>
</feature>
<dbReference type="GO" id="GO:0005509">
    <property type="term" value="F:calcium ion binding"/>
    <property type="evidence" value="ECO:0007669"/>
    <property type="project" value="InterPro"/>
</dbReference>
<dbReference type="InterPro" id="IPR018247">
    <property type="entry name" value="EF_Hand_1_Ca_BS"/>
</dbReference>
<dbReference type="Pfam" id="PF13499">
    <property type="entry name" value="EF-hand_7"/>
    <property type="match status" value="8"/>
</dbReference>
<feature type="compositionally biased region" description="Basic and acidic residues" evidence="2">
    <location>
        <begin position="641"/>
        <end position="663"/>
    </location>
</feature>
<feature type="compositionally biased region" description="Low complexity" evidence="2">
    <location>
        <begin position="1"/>
        <end position="43"/>
    </location>
</feature>
<dbReference type="Pfam" id="PF26015">
    <property type="entry name" value="Ig_NPH4_3rd"/>
    <property type="match status" value="1"/>
</dbReference>
<feature type="region of interest" description="Disordered" evidence="2">
    <location>
        <begin position="698"/>
        <end position="726"/>
    </location>
</feature>
<evidence type="ECO:0000256" key="1">
    <source>
        <dbReference type="ARBA" id="ARBA00022837"/>
    </source>
</evidence>
<dbReference type="CDD" id="cd00051">
    <property type="entry name" value="EFh"/>
    <property type="match status" value="6"/>
</dbReference>
<feature type="compositionally biased region" description="Low complexity" evidence="2">
    <location>
        <begin position="1152"/>
        <end position="1171"/>
    </location>
</feature>
<dbReference type="PANTHER" id="PTHR31043:SF3">
    <property type="entry name" value="NEPHROCYSTIN-4"/>
    <property type="match status" value="1"/>
</dbReference>
<dbReference type="Pfam" id="PF26187">
    <property type="entry name" value="Ig_NPHP4_4th"/>
    <property type="match status" value="1"/>
</dbReference>
<feature type="domain" description="EF-hand" evidence="3">
    <location>
        <begin position="2293"/>
        <end position="2328"/>
    </location>
</feature>
<dbReference type="InterPro" id="IPR058686">
    <property type="entry name" value="Ig_NPHP4_3rd"/>
</dbReference>
<feature type="compositionally biased region" description="Basic and acidic residues" evidence="2">
    <location>
        <begin position="1069"/>
        <end position="1089"/>
    </location>
</feature>
<dbReference type="InterPro" id="IPR029775">
    <property type="entry name" value="NPHP4"/>
</dbReference>
<feature type="domain" description="EF-hand" evidence="3">
    <location>
        <begin position="1679"/>
        <end position="1714"/>
    </location>
</feature>
<feature type="compositionally biased region" description="Basic and acidic residues" evidence="2">
    <location>
        <begin position="2342"/>
        <end position="2355"/>
    </location>
</feature>
<feature type="region of interest" description="Disordered" evidence="2">
    <location>
        <begin position="2568"/>
        <end position="2602"/>
    </location>
</feature>
<feature type="region of interest" description="Disordered" evidence="2">
    <location>
        <begin position="1860"/>
        <end position="1889"/>
    </location>
</feature>
<dbReference type="SUPFAM" id="SSF47473">
    <property type="entry name" value="EF-hand"/>
    <property type="match status" value="5"/>
</dbReference>
<evidence type="ECO:0000256" key="2">
    <source>
        <dbReference type="SAM" id="MobiDB-lite"/>
    </source>
</evidence>
<feature type="compositionally biased region" description="Basic residues" evidence="2">
    <location>
        <begin position="46"/>
        <end position="76"/>
    </location>
</feature>
<keyword evidence="1" id="KW-0106">Calcium</keyword>
<feature type="compositionally biased region" description="Basic and acidic residues" evidence="2">
    <location>
        <begin position="2090"/>
        <end position="2105"/>
    </location>
</feature>
<feature type="domain" description="EF-hand" evidence="3">
    <location>
        <begin position="1285"/>
        <end position="1320"/>
    </location>
</feature>
<feature type="region of interest" description="Disordered" evidence="2">
    <location>
        <begin position="1068"/>
        <end position="1094"/>
    </location>
</feature>
<dbReference type="EMBL" id="SPLM01000109">
    <property type="protein sequence ID" value="TMW59604.1"/>
    <property type="molecule type" value="Genomic_DNA"/>
</dbReference>
<accession>A0A8K1CA83</accession>
<dbReference type="GO" id="GO:0005856">
    <property type="term" value="C:cytoskeleton"/>
    <property type="evidence" value="ECO:0007669"/>
    <property type="project" value="InterPro"/>
</dbReference>
<dbReference type="InterPro" id="IPR058688">
    <property type="entry name" value="Ig_NPHP4_2nd"/>
</dbReference>
<dbReference type="Gene3D" id="1.10.238.10">
    <property type="entry name" value="EF-hand"/>
    <property type="match status" value="8"/>
</dbReference>
<dbReference type="SMART" id="SM00054">
    <property type="entry name" value="EFh"/>
    <property type="match status" value="15"/>
</dbReference>
<feature type="compositionally biased region" description="Low complexity" evidence="2">
    <location>
        <begin position="2420"/>
        <end position="2429"/>
    </location>
</feature>
<feature type="domain" description="EF-hand" evidence="3">
    <location>
        <begin position="1906"/>
        <end position="1941"/>
    </location>
</feature>
<feature type="compositionally biased region" description="Pro residues" evidence="2">
    <location>
        <begin position="705"/>
        <end position="715"/>
    </location>
</feature>
<dbReference type="InterPro" id="IPR058685">
    <property type="entry name" value="Ig_NPHP4_4th"/>
</dbReference>
<feature type="compositionally biased region" description="Basic and acidic residues" evidence="2">
    <location>
        <begin position="2001"/>
        <end position="2033"/>
    </location>
</feature>
<dbReference type="Pfam" id="PF26186">
    <property type="entry name" value="NPHP4_C2_3rd"/>
    <property type="match status" value="1"/>
</dbReference>
<comment type="caution">
    <text evidence="4">The sequence shown here is derived from an EMBL/GenBank/DDBJ whole genome shotgun (WGS) entry which is preliminary data.</text>
</comment>
<dbReference type="InterPro" id="IPR001751">
    <property type="entry name" value="S100/CaBP7/8-like_CS"/>
</dbReference>
<evidence type="ECO:0000259" key="3">
    <source>
        <dbReference type="PROSITE" id="PS50222"/>
    </source>
</evidence>
<name>A0A8K1CA83_PYTOL</name>
<dbReference type="GO" id="GO:0097730">
    <property type="term" value="C:non-motile cilium"/>
    <property type="evidence" value="ECO:0007669"/>
    <property type="project" value="InterPro"/>
</dbReference>
<feature type="region of interest" description="Disordered" evidence="2">
    <location>
        <begin position="1026"/>
        <end position="1046"/>
    </location>
</feature>
<feature type="domain" description="EF-hand" evidence="3">
    <location>
        <begin position="2254"/>
        <end position="2289"/>
    </location>
</feature>
<keyword evidence="5" id="KW-1185">Reference proteome</keyword>
<feature type="domain" description="EF-hand" evidence="3">
    <location>
        <begin position="1824"/>
        <end position="1859"/>
    </location>
</feature>
<feature type="compositionally biased region" description="Basic and acidic residues" evidence="2">
    <location>
        <begin position="1978"/>
        <end position="1987"/>
    </location>
</feature>
<dbReference type="PROSITE" id="PS50222">
    <property type="entry name" value="EF_HAND_2"/>
    <property type="match status" value="15"/>
</dbReference>
<feature type="domain" description="EF-hand" evidence="3">
    <location>
        <begin position="1717"/>
        <end position="1752"/>
    </location>
</feature>
<feature type="compositionally biased region" description="Low complexity" evidence="2">
    <location>
        <begin position="2106"/>
        <end position="2126"/>
    </location>
</feature>
<feature type="region of interest" description="Disordered" evidence="2">
    <location>
        <begin position="1"/>
        <end position="85"/>
    </location>
</feature>
<feature type="region of interest" description="Disordered" evidence="2">
    <location>
        <begin position="641"/>
        <end position="665"/>
    </location>
</feature>
<dbReference type="InterPro" id="IPR058765">
    <property type="entry name" value="NPHP4_C2-like"/>
</dbReference>
<dbReference type="PANTHER" id="PTHR31043">
    <property type="entry name" value="NEPHROCYSTIN-4"/>
    <property type="match status" value="1"/>
</dbReference>
<feature type="domain" description="EF-hand" evidence="3">
    <location>
        <begin position="1191"/>
        <end position="1226"/>
    </location>
</feature>
<feature type="domain" description="EF-hand" evidence="3">
    <location>
        <begin position="1944"/>
        <end position="1979"/>
    </location>
</feature>
<feature type="domain" description="EF-hand" evidence="3">
    <location>
        <begin position="1387"/>
        <end position="1422"/>
    </location>
</feature>
<feature type="compositionally biased region" description="Basic and acidic residues" evidence="2">
    <location>
        <begin position="1868"/>
        <end position="1889"/>
    </location>
</feature>
<dbReference type="Pfam" id="PF26189">
    <property type="entry name" value="Ig_NPHP4_2nd"/>
    <property type="match status" value="1"/>
</dbReference>
<gene>
    <name evidence="4" type="ORF">Poli38472_004673</name>
</gene>
<feature type="domain" description="EF-hand" evidence="3">
    <location>
        <begin position="1326"/>
        <end position="1361"/>
    </location>
</feature>
<dbReference type="GO" id="GO:0090090">
    <property type="term" value="P:negative regulation of canonical Wnt signaling pathway"/>
    <property type="evidence" value="ECO:0007669"/>
    <property type="project" value="InterPro"/>
</dbReference>
<feature type="region of interest" description="Disordered" evidence="2">
    <location>
        <begin position="1143"/>
        <end position="1171"/>
    </location>
</feature>
<dbReference type="InterPro" id="IPR011992">
    <property type="entry name" value="EF-hand-dom_pair"/>
</dbReference>